<dbReference type="Pfam" id="PF00171">
    <property type="entry name" value="Aldedh"/>
    <property type="match status" value="1"/>
</dbReference>
<dbReference type="PANTHER" id="PTHR11699">
    <property type="entry name" value="ALDEHYDE DEHYDROGENASE-RELATED"/>
    <property type="match status" value="1"/>
</dbReference>
<evidence type="ECO:0000313" key="5">
    <source>
        <dbReference type="Proteomes" id="UP000094053"/>
    </source>
</evidence>
<dbReference type="OrthoDB" id="6882680at2"/>
<dbReference type="EMBL" id="MIHA01000010">
    <property type="protein sequence ID" value="ODQ89309.1"/>
    <property type="molecule type" value="Genomic_DNA"/>
</dbReference>
<feature type="domain" description="Aldehyde dehydrogenase" evidence="3">
    <location>
        <begin position="26"/>
        <end position="484"/>
    </location>
</feature>
<sequence>MTASTIDTTRPEVTLRIGGEKRRTASGGTFDHVNPCTGTPDATIPMAGPAEIDEAVAAAHNAYQSWRQTNPSERRRLLLRFADLIEQHADDFTRLGTFDNGTASGLVAGLVATSVEWTRYYAGWADKITSEVSGSYRANGEFSYTLRQPYGVIGVIITWNGPLISLAMKVPAALAAGNTVVIKPSELTPFSADLYADLAAEAGIPDGVLNVLPGSAEAGAALVAHPLVKKVSFTGGPDTARKILHTCAEHIKPSVMELGGKSGNIVFEDANLDAACGVGTLLSVGFMTGQGCALPTRMIVARPVYDDVIARVEAIASMIKVGDPFEPDTVSGPVVNDAALQRITGMIERAKGDGARLLTGGERLGGDLADGYFLQPTVFADVDPQSELAQKEVFGPVLSIIPFDNEEEAIEIANSTPYGLSGYVFTNELKRAHRVAEALETGEVLINGAMNLSVHRPFGGIGISGMGKEGGREGLDEFLQTKSVSIA</sequence>
<proteinExistence type="inferred from homology"/>
<evidence type="ECO:0000313" key="4">
    <source>
        <dbReference type="EMBL" id="ODQ89309.1"/>
    </source>
</evidence>
<dbReference type="Gene3D" id="3.40.605.10">
    <property type="entry name" value="Aldehyde Dehydrogenase, Chain A, domain 1"/>
    <property type="match status" value="1"/>
</dbReference>
<comment type="caution">
    <text evidence="4">The sequence shown here is derived from an EMBL/GenBank/DDBJ whole genome shotgun (WGS) entry which is preliminary data.</text>
</comment>
<name>A0A1E3RHJ7_MYCFV</name>
<dbReference type="InterPro" id="IPR015590">
    <property type="entry name" value="Aldehyde_DH_dom"/>
</dbReference>
<dbReference type="Gene3D" id="3.40.309.10">
    <property type="entry name" value="Aldehyde Dehydrogenase, Chain A, domain 2"/>
    <property type="match status" value="1"/>
</dbReference>
<dbReference type="InterPro" id="IPR016161">
    <property type="entry name" value="Ald_DH/histidinol_DH"/>
</dbReference>
<dbReference type="AlphaFoldDB" id="A0A1E3RHJ7"/>
<dbReference type="Proteomes" id="UP000094053">
    <property type="component" value="Unassembled WGS sequence"/>
</dbReference>
<keyword evidence="5" id="KW-1185">Reference proteome</keyword>
<evidence type="ECO:0000256" key="2">
    <source>
        <dbReference type="ARBA" id="ARBA00023002"/>
    </source>
</evidence>
<dbReference type="InterPro" id="IPR016162">
    <property type="entry name" value="Ald_DH_N"/>
</dbReference>
<evidence type="ECO:0000256" key="1">
    <source>
        <dbReference type="ARBA" id="ARBA00009986"/>
    </source>
</evidence>
<dbReference type="GO" id="GO:0016620">
    <property type="term" value="F:oxidoreductase activity, acting on the aldehyde or oxo group of donors, NAD or NADP as acceptor"/>
    <property type="evidence" value="ECO:0007669"/>
    <property type="project" value="InterPro"/>
</dbReference>
<protein>
    <submittedName>
        <fullName evidence="4">Aldehyde dehydrogenase</fullName>
    </submittedName>
</protein>
<accession>A0A1E3RHJ7</accession>
<organism evidence="4 5">
    <name type="scientific">Mycolicibacterium flavescens</name>
    <name type="common">Mycobacterium flavescens</name>
    <dbReference type="NCBI Taxonomy" id="1776"/>
    <lineage>
        <taxon>Bacteria</taxon>
        <taxon>Bacillati</taxon>
        <taxon>Actinomycetota</taxon>
        <taxon>Actinomycetes</taxon>
        <taxon>Mycobacteriales</taxon>
        <taxon>Mycobacteriaceae</taxon>
        <taxon>Mycolicibacterium</taxon>
    </lineage>
</organism>
<dbReference type="FunFam" id="3.40.309.10:FF:000012">
    <property type="entry name" value="Betaine aldehyde dehydrogenase"/>
    <property type="match status" value="1"/>
</dbReference>
<dbReference type="FunFam" id="3.40.605.10:FF:000007">
    <property type="entry name" value="NAD/NADP-dependent betaine aldehyde dehydrogenase"/>
    <property type="match status" value="1"/>
</dbReference>
<dbReference type="STRING" id="1776.BHQ18_15110"/>
<reference evidence="5" key="1">
    <citation type="submission" date="2016-09" db="EMBL/GenBank/DDBJ databases">
        <authorList>
            <person name="Greninger A.L."/>
            <person name="Jerome K.R."/>
            <person name="Mcnair B."/>
            <person name="Wallis C."/>
            <person name="Fang F."/>
        </authorList>
    </citation>
    <scope>NUCLEOTIDE SEQUENCE [LARGE SCALE GENOMIC DNA]</scope>
    <source>
        <strain evidence="5">M6</strain>
    </source>
</reference>
<gene>
    <name evidence="4" type="ORF">BHQ18_15110</name>
</gene>
<evidence type="ECO:0000259" key="3">
    <source>
        <dbReference type="Pfam" id="PF00171"/>
    </source>
</evidence>
<comment type="similarity">
    <text evidence="1">Belongs to the aldehyde dehydrogenase family.</text>
</comment>
<dbReference type="RefSeq" id="WP_069414437.1">
    <property type="nucleotide sequence ID" value="NZ_JACKUL010000020.1"/>
</dbReference>
<dbReference type="SUPFAM" id="SSF53720">
    <property type="entry name" value="ALDH-like"/>
    <property type="match status" value="1"/>
</dbReference>
<keyword evidence="2" id="KW-0560">Oxidoreductase</keyword>
<dbReference type="InterPro" id="IPR016163">
    <property type="entry name" value="Ald_DH_C"/>
</dbReference>